<comment type="caution">
    <text evidence="3">The sequence shown here is derived from an EMBL/GenBank/DDBJ whole genome shotgun (WGS) entry which is preliminary data.</text>
</comment>
<dbReference type="InterPro" id="IPR025558">
    <property type="entry name" value="DUF4283"/>
</dbReference>
<dbReference type="AlphaFoldDB" id="A0AAV6XAB4"/>
<evidence type="ECO:0000313" key="4">
    <source>
        <dbReference type="Proteomes" id="UP000826271"/>
    </source>
</evidence>
<dbReference type="PANTHER" id="PTHR31286:SF179">
    <property type="entry name" value="RNASE H TYPE-1 DOMAIN-CONTAINING PROTEIN"/>
    <property type="match status" value="1"/>
</dbReference>
<dbReference type="Pfam" id="PF14111">
    <property type="entry name" value="DUF4283"/>
    <property type="match status" value="1"/>
</dbReference>
<reference evidence="3" key="1">
    <citation type="submission" date="2019-10" db="EMBL/GenBank/DDBJ databases">
        <authorList>
            <person name="Zhang R."/>
            <person name="Pan Y."/>
            <person name="Wang J."/>
            <person name="Ma R."/>
            <person name="Yu S."/>
        </authorList>
    </citation>
    <scope>NUCLEOTIDE SEQUENCE</scope>
    <source>
        <strain evidence="3">LA-IB0</strain>
        <tissue evidence="3">Leaf</tissue>
    </source>
</reference>
<name>A0AAV6XAB4_9LAMI</name>
<evidence type="ECO:0000313" key="3">
    <source>
        <dbReference type="EMBL" id="KAG8377332.1"/>
    </source>
</evidence>
<accession>A0AAV6XAB4</accession>
<organism evidence="3 4">
    <name type="scientific">Buddleja alternifolia</name>
    <dbReference type="NCBI Taxonomy" id="168488"/>
    <lineage>
        <taxon>Eukaryota</taxon>
        <taxon>Viridiplantae</taxon>
        <taxon>Streptophyta</taxon>
        <taxon>Embryophyta</taxon>
        <taxon>Tracheophyta</taxon>
        <taxon>Spermatophyta</taxon>
        <taxon>Magnoliopsida</taxon>
        <taxon>eudicotyledons</taxon>
        <taxon>Gunneridae</taxon>
        <taxon>Pentapetalae</taxon>
        <taxon>asterids</taxon>
        <taxon>lamiids</taxon>
        <taxon>Lamiales</taxon>
        <taxon>Scrophulariaceae</taxon>
        <taxon>Buddlejeae</taxon>
        <taxon>Buddleja</taxon>
    </lineage>
</organism>
<feature type="compositionally biased region" description="Polar residues" evidence="1">
    <location>
        <begin position="487"/>
        <end position="506"/>
    </location>
</feature>
<dbReference type="EMBL" id="WHWC01000008">
    <property type="protein sequence ID" value="KAG8377332.1"/>
    <property type="molecule type" value="Genomic_DNA"/>
</dbReference>
<evidence type="ECO:0000259" key="2">
    <source>
        <dbReference type="Pfam" id="PF14111"/>
    </source>
</evidence>
<feature type="region of interest" description="Disordered" evidence="1">
    <location>
        <begin position="282"/>
        <end position="321"/>
    </location>
</feature>
<gene>
    <name evidence="3" type="ORF">BUALT_Bualt08G0022200</name>
</gene>
<dbReference type="PANTHER" id="PTHR31286">
    <property type="entry name" value="GLYCINE-RICH CELL WALL STRUCTURAL PROTEIN 1.8-LIKE"/>
    <property type="match status" value="1"/>
</dbReference>
<dbReference type="Proteomes" id="UP000826271">
    <property type="component" value="Unassembled WGS sequence"/>
</dbReference>
<feature type="domain" description="DUF4283" evidence="2">
    <location>
        <begin position="90"/>
        <end position="170"/>
    </location>
</feature>
<protein>
    <recommendedName>
        <fullName evidence="2">DUF4283 domain-containing protein</fullName>
    </recommendedName>
</protein>
<feature type="region of interest" description="Disordered" evidence="1">
    <location>
        <begin position="482"/>
        <end position="507"/>
    </location>
</feature>
<sequence>MKEKGIEGFLIASPPATDPVDPAAPPDGKPVSYVDKLKSNTLPPEVAARSTKKAFIHGVDSNVIGTSAIFNGRRTIFLSKDDNDLMAAPFQYAQVGKFSHGYPTMQRLRLKFEVMGLLKGFKIGVLDHKHVWIRLYDPNDYARVWMKQTCYFDGFPMRVLKWTSEFNPNEESSLMPIWIKVFGLRPHWFHRNFLYHIVSSIGKPLKLDEATMDIANPMVARMCMEVNVLEKLQPDIPIPINGKTMFFKVKYEGIPQYCKLCHHRGHMMAACYLRKENNEEEDTEKRNQEVHGHEEDLRIQLNKTRGKEPTGDSRDIERDSSNVVASQNLQIDMGLEINKILSESTSATNAQNTIPETIMQEIPHTLHANLTRPQGLCGETRKVEIDGKKYSVLGLDSPSNSRVLEFNKEMSVSKKGYLEELRAHRELAVMESSSLEEGMIQTRVIMNLGDDIIVPDNGGKCVDSEETETNDLWQEVTSKKHRRVASLDNQPPKKNSPVKSVMSTTMSKRRGPLTHQYRGKRLVKVGQVKQGRHF</sequence>
<feature type="compositionally biased region" description="Basic and acidic residues" evidence="1">
    <location>
        <begin position="282"/>
        <end position="298"/>
    </location>
</feature>
<dbReference type="InterPro" id="IPR040256">
    <property type="entry name" value="At4g02000-like"/>
</dbReference>
<feature type="compositionally biased region" description="Basic and acidic residues" evidence="1">
    <location>
        <begin position="305"/>
        <end position="320"/>
    </location>
</feature>
<evidence type="ECO:0000256" key="1">
    <source>
        <dbReference type="SAM" id="MobiDB-lite"/>
    </source>
</evidence>
<keyword evidence="4" id="KW-1185">Reference proteome</keyword>
<proteinExistence type="predicted"/>
<feature type="region of interest" description="Disordered" evidence="1">
    <location>
        <begin position="1"/>
        <end position="30"/>
    </location>
</feature>